<sequence length="333" mass="37253">MRIFLTGGAGFVGGWIVKKLVADGHTVTVYDNFSSGLRDNISGYGDTVTIIEGDILDFELLKQSMAGHDVVSHQAAQLEITTAIEDPSIDVTQNIIGSLNTIRAAQANGIKKMVIASSGCIYGQVKNPPVKETDTARPNWEYGVSKLAVEKYCDIFADYDNMMIANLRYAIVYGENEWYGRVLTIFLKRALENKPLIIFGEGSAERDFVHVEDVAALNVKLLTEKNWTGNKRLNVSTGVATTVNQLAELVKEVVKEIDGKELEVIHEELAEGKESKYVEGRLRLPRELGVMHLDNSEAKAFTDWSDTVALKDGIRREYIWLKENHKRWHTLSY</sequence>
<evidence type="ECO:0000313" key="3">
    <source>
        <dbReference type="Proteomes" id="UP000230292"/>
    </source>
</evidence>
<comment type="caution">
    <text evidence="2">The sequence shown here is derived from an EMBL/GenBank/DDBJ whole genome shotgun (WGS) entry which is preliminary data.</text>
</comment>
<dbReference type="InterPro" id="IPR036291">
    <property type="entry name" value="NAD(P)-bd_dom_sf"/>
</dbReference>
<evidence type="ECO:0000313" key="2">
    <source>
        <dbReference type="EMBL" id="PIW36740.1"/>
    </source>
</evidence>
<accession>A0A2M7H3D2</accession>
<dbReference type="Gene3D" id="3.40.50.720">
    <property type="entry name" value="NAD(P)-binding Rossmann-like Domain"/>
    <property type="match status" value="1"/>
</dbReference>
<proteinExistence type="predicted"/>
<evidence type="ECO:0000259" key="1">
    <source>
        <dbReference type="Pfam" id="PF01370"/>
    </source>
</evidence>
<dbReference type="SUPFAM" id="SSF51735">
    <property type="entry name" value="NAD(P)-binding Rossmann-fold domains"/>
    <property type="match status" value="1"/>
</dbReference>
<dbReference type="EMBL" id="PFGC01000041">
    <property type="protein sequence ID" value="PIW36740.1"/>
    <property type="molecule type" value="Genomic_DNA"/>
</dbReference>
<name>A0A2M7H3D2_9BACT</name>
<dbReference type="InterPro" id="IPR050177">
    <property type="entry name" value="Lipid_A_modif_metabolic_enz"/>
</dbReference>
<dbReference type="AlphaFoldDB" id="A0A2M7H3D2"/>
<organism evidence="2 3">
    <name type="scientific">Candidatus Kerfeldbacteria bacterium CG15_BIG_FIL_POST_REV_8_21_14_020_45_12</name>
    <dbReference type="NCBI Taxonomy" id="2014247"/>
    <lineage>
        <taxon>Bacteria</taxon>
        <taxon>Candidatus Kerfeldiibacteriota</taxon>
    </lineage>
</organism>
<protein>
    <recommendedName>
        <fullName evidence="1">NAD-dependent epimerase/dehydratase domain-containing protein</fullName>
    </recommendedName>
</protein>
<dbReference type="InterPro" id="IPR001509">
    <property type="entry name" value="Epimerase_deHydtase"/>
</dbReference>
<gene>
    <name evidence="2" type="ORF">COW24_03585</name>
</gene>
<dbReference type="PANTHER" id="PTHR43245:SF13">
    <property type="entry name" value="UDP-D-APIOSE_UDP-D-XYLOSE SYNTHASE 2"/>
    <property type="match status" value="1"/>
</dbReference>
<reference evidence="2 3" key="1">
    <citation type="submission" date="2017-09" db="EMBL/GenBank/DDBJ databases">
        <title>Depth-based differentiation of microbial function through sediment-hosted aquifers and enrichment of novel symbionts in the deep terrestrial subsurface.</title>
        <authorList>
            <person name="Probst A.J."/>
            <person name="Ladd B."/>
            <person name="Jarett J.K."/>
            <person name="Geller-Mcgrath D.E."/>
            <person name="Sieber C.M."/>
            <person name="Emerson J.B."/>
            <person name="Anantharaman K."/>
            <person name="Thomas B.C."/>
            <person name="Malmstrom R."/>
            <person name="Stieglmeier M."/>
            <person name="Klingl A."/>
            <person name="Woyke T."/>
            <person name="Ryan C.M."/>
            <person name="Banfield J.F."/>
        </authorList>
    </citation>
    <scope>NUCLEOTIDE SEQUENCE [LARGE SCALE GENOMIC DNA]</scope>
    <source>
        <strain evidence="2">CG15_BIG_FIL_POST_REV_8_21_14_020_45_12</strain>
    </source>
</reference>
<feature type="domain" description="NAD-dependent epimerase/dehydratase" evidence="1">
    <location>
        <begin position="3"/>
        <end position="234"/>
    </location>
</feature>
<dbReference type="Proteomes" id="UP000230292">
    <property type="component" value="Unassembled WGS sequence"/>
</dbReference>
<dbReference type="PANTHER" id="PTHR43245">
    <property type="entry name" value="BIFUNCTIONAL POLYMYXIN RESISTANCE PROTEIN ARNA"/>
    <property type="match status" value="1"/>
</dbReference>
<dbReference type="Gene3D" id="3.90.25.10">
    <property type="entry name" value="UDP-galactose 4-epimerase, domain 1"/>
    <property type="match status" value="1"/>
</dbReference>
<dbReference type="Pfam" id="PF01370">
    <property type="entry name" value="Epimerase"/>
    <property type="match status" value="1"/>
</dbReference>